<feature type="region of interest" description="Disordered" evidence="6">
    <location>
        <begin position="115"/>
        <end position="168"/>
    </location>
</feature>
<evidence type="ECO:0000256" key="1">
    <source>
        <dbReference type="ARBA" id="ARBA00022490"/>
    </source>
</evidence>
<feature type="region of interest" description="Disordered" evidence="6">
    <location>
        <begin position="48"/>
        <end position="67"/>
    </location>
</feature>
<feature type="region of interest" description="Disordered" evidence="6">
    <location>
        <begin position="563"/>
        <end position="585"/>
    </location>
</feature>
<feature type="compositionally biased region" description="Acidic residues" evidence="6">
    <location>
        <begin position="566"/>
        <end position="585"/>
    </location>
</feature>
<dbReference type="GO" id="GO:0016282">
    <property type="term" value="C:eukaryotic 43S preinitiation complex"/>
    <property type="evidence" value="ECO:0007669"/>
    <property type="project" value="UniProtKB-UniRule"/>
</dbReference>
<proteinExistence type="inferred from homology"/>
<keyword evidence="3" id="KW-0694">RNA-binding</keyword>
<dbReference type="Proteomes" id="UP001174694">
    <property type="component" value="Unassembled WGS sequence"/>
</dbReference>
<dbReference type="GO" id="GO:0002191">
    <property type="term" value="P:cap-dependent translational initiation"/>
    <property type="evidence" value="ECO:0007669"/>
    <property type="project" value="UniProtKB-UniRule"/>
</dbReference>
<evidence type="ECO:0000256" key="2">
    <source>
        <dbReference type="ARBA" id="ARBA00022540"/>
    </source>
</evidence>
<evidence type="ECO:0000256" key="4">
    <source>
        <dbReference type="ARBA" id="ARBA00022917"/>
    </source>
</evidence>
<accession>A0AA38R750</accession>
<evidence type="ECO:0000313" key="7">
    <source>
        <dbReference type="EMBL" id="KAJ9137969.1"/>
    </source>
</evidence>
<comment type="function">
    <text evidence="5">mRNA cap-binding component of the eukaryotic translation initiation factor 3 (eIF-3) complex, which is involved in protein synthesis of a specialized repertoire of mRNAs and, together with other initiation factors, stimulates binding of mRNA and methionyl-tRNAi to the 40S ribosome. The eIF-3 complex specifically targets and initiates translation of a subset of mRNAs involved in cell proliferation. In the eIF-3 complex, eif3d specifically recognizes and binds the 7-methylguanosine cap of a subset of mRNAs.</text>
</comment>
<feature type="compositionally biased region" description="Basic and acidic residues" evidence="6">
    <location>
        <begin position="48"/>
        <end position="60"/>
    </location>
</feature>
<dbReference type="GO" id="GO:0033290">
    <property type="term" value="C:eukaryotic 48S preinitiation complex"/>
    <property type="evidence" value="ECO:0007669"/>
    <property type="project" value="UniProtKB-UniRule"/>
</dbReference>
<dbReference type="HAMAP" id="MF_03003">
    <property type="entry name" value="eIF3d"/>
    <property type="match status" value="1"/>
</dbReference>
<dbReference type="Pfam" id="PF05091">
    <property type="entry name" value="eIF-3_zeta"/>
    <property type="match status" value="1"/>
</dbReference>
<organism evidence="7 8">
    <name type="scientific">Pleurostoma richardsiae</name>
    <dbReference type="NCBI Taxonomy" id="41990"/>
    <lineage>
        <taxon>Eukaryota</taxon>
        <taxon>Fungi</taxon>
        <taxon>Dikarya</taxon>
        <taxon>Ascomycota</taxon>
        <taxon>Pezizomycotina</taxon>
        <taxon>Sordariomycetes</taxon>
        <taxon>Sordariomycetidae</taxon>
        <taxon>Calosphaeriales</taxon>
        <taxon>Pleurostomataceae</taxon>
        <taxon>Pleurostoma</taxon>
    </lineage>
</organism>
<keyword evidence="2 5" id="KW-0396">Initiation factor</keyword>
<keyword evidence="1 5" id="KW-0963">Cytoplasm</keyword>
<dbReference type="PANTHER" id="PTHR12399:SF0">
    <property type="entry name" value="EUKARYOTIC TRANSLATION INITIATION FACTOR 3 SUBUNIT D"/>
    <property type="match status" value="1"/>
</dbReference>
<dbReference type="PANTHER" id="PTHR12399">
    <property type="entry name" value="EUKARYOTIC TRANSLATION INITIATION FACTOR 3 SUBUNIT 7"/>
    <property type="match status" value="1"/>
</dbReference>
<feature type="compositionally biased region" description="Gly residues" evidence="6">
    <location>
        <begin position="138"/>
        <end position="153"/>
    </location>
</feature>
<dbReference type="GO" id="GO:0003743">
    <property type="term" value="F:translation initiation factor activity"/>
    <property type="evidence" value="ECO:0007669"/>
    <property type="project" value="UniProtKB-UniRule"/>
</dbReference>
<comment type="subunit">
    <text evidence="5">Component of the eukaryotic translation initiation factor 3 (eIF-3) complex.</text>
</comment>
<keyword evidence="4 5" id="KW-0648">Protein biosynthesis</keyword>
<comment type="subcellular location">
    <subcellularLocation>
        <location evidence="5">Cytoplasm</location>
    </subcellularLocation>
</comment>
<dbReference type="EMBL" id="JANBVO010000032">
    <property type="protein sequence ID" value="KAJ9137969.1"/>
    <property type="molecule type" value="Genomic_DNA"/>
</dbReference>
<keyword evidence="8" id="KW-1185">Reference proteome</keyword>
<reference evidence="7" key="1">
    <citation type="submission" date="2022-07" db="EMBL/GenBank/DDBJ databases">
        <title>Fungi with potential for degradation of polypropylene.</title>
        <authorList>
            <person name="Gostincar C."/>
        </authorList>
    </citation>
    <scope>NUCLEOTIDE SEQUENCE</scope>
    <source>
        <strain evidence="7">EXF-13308</strain>
    </source>
</reference>
<evidence type="ECO:0000313" key="8">
    <source>
        <dbReference type="Proteomes" id="UP001174694"/>
    </source>
</evidence>
<comment type="similarity">
    <text evidence="5">Belongs to the eIF-3 subunit D family.</text>
</comment>
<dbReference type="GO" id="GO:0001732">
    <property type="term" value="P:formation of cytoplasmic translation initiation complex"/>
    <property type="evidence" value="ECO:0007669"/>
    <property type="project" value="UniProtKB-UniRule"/>
</dbReference>
<dbReference type="InterPro" id="IPR007783">
    <property type="entry name" value="eIF3d"/>
</dbReference>
<feature type="region of interest" description="RNA gate" evidence="5">
    <location>
        <begin position="307"/>
        <end position="321"/>
    </location>
</feature>
<protein>
    <recommendedName>
        <fullName evidence="5">Eukaryotic translation initiation factor 3 subunit D</fullName>
        <shortName evidence="5">eIF3d</shortName>
    </recommendedName>
</protein>
<name>A0AA38R750_9PEZI</name>
<evidence type="ECO:0000256" key="6">
    <source>
        <dbReference type="SAM" id="MobiDB-lite"/>
    </source>
</evidence>
<dbReference type="AlphaFoldDB" id="A0AA38R750"/>
<comment type="caution">
    <text evidence="7">The sequence shown here is derived from an EMBL/GenBank/DDBJ whole genome shotgun (WGS) entry which is preliminary data.</text>
</comment>
<gene>
    <name evidence="7" type="ORF">NKR23_g8840</name>
</gene>
<comment type="domain">
    <text evidence="5">The RNA gate region regulates mRNA cap recognition to prevent promiscuous mRNA-binding before assembly of eif3d into the full eukaryotic translation initiation factor 3 (eIF-3) complex.</text>
</comment>
<dbReference type="GO" id="GO:0098808">
    <property type="term" value="F:mRNA cap binding"/>
    <property type="evidence" value="ECO:0007669"/>
    <property type="project" value="UniProtKB-UniRule"/>
</dbReference>
<dbReference type="GO" id="GO:0005852">
    <property type="term" value="C:eukaryotic translation initiation factor 3 complex"/>
    <property type="evidence" value="ECO:0007669"/>
    <property type="project" value="UniProtKB-UniRule"/>
</dbReference>
<dbReference type="PIRSF" id="PIRSF016281">
    <property type="entry name" value="EIF-3_zeta"/>
    <property type="match status" value="1"/>
</dbReference>
<evidence type="ECO:0000256" key="3">
    <source>
        <dbReference type="ARBA" id="ARBA00022884"/>
    </source>
</evidence>
<evidence type="ECO:0000256" key="5">
    <source>
        <dbReference type="HAMAP-Rule" id="MF_03003"/>
    </source>
</evidence>
<sequence>MASSVADLIAALPDGDGWGPPVTSDTTLEGVPYAPFSKGDKLGRMADWTADSKDGRDGRGGRAQYNRNYRDQQVYGAGTASLFSAPVAEDESSFSVVSNVRDTGKTRFGRGAIFTRGRGQRGGARGDARTGGRTQLTRGGGRHGQQYGGGYDSRGGRSNTGARGRRFGWKDYDKPARNRDASINIKADWKLLEEIDFNRLGKLNLETDEGEDVDRYGFLYYYDRSYDKQPVKTAERKLNVVDRATYNVTTSSDPVIQELADKDEATIYATDNILSMLMCSPRSIYPWDIVIQRQGNKIFLDKRDNAALDMVTVNENAADAPLEASEGSKDTINQPAALAEEATYINHNFSNQVVIESESNKVEMPHPNPFYNPAEETEPPASKAYKYRKFDLSTNDSEEPLYLVVRTEIDAVQKSSMGGGDQAVTVHALNEFDHRAQGAGGALDWRTKLVSQRGAVVATEMKNNSCKLARWTTQSILAKADVMKLGFVSRANPKSNDKHVILGVIGWKPRDFASQMNLSLANGWGIVRTIVDMCRNHEGPEDARFVLVKDPNKQILRLYEVPAGGLDEDADEEEEVPEAGGEAEE</sequence>